<accession>A0AC58K7J9</accession>
<protein>
    <submittedName>
        <fullName evidence="2">Maestro heat-like repeat-containing protein family member 9</fullName>
    </submittedName>
</protein>
<dbReference type="RefSeq" id="XP_073900885.1">
    <property type="nucleotide sequence ID" value="XM_074044784.1"/>
</dbReference>
<name>A0AC58K7J9_CASCN</name>
<reference evidence="2" key="1">
    <citation type="submission" date="2025-08" db="UniProtKB">
        <authorList>
            <consortium name="RefSeq"/>
        </authorList>
    </citation>
    <scope>IDENTIFICATION</scope>
</reference>
<organism evidence="1 2">
    <name type="scientific">Castor canadensis</name>
    <name type="common">American beaver</name>
    <dbReference type="NCBI Taxonomy" id="51338"/>
    <lineage>
        <taxon>Eukaryota</taxon>
        <taxon>Metazoa</taxon>
        <taxon>Chordata</taxon>
        <taxon>Craniata</taxon>
        <taxon>Vertebrata</taxon>
        <taxon>Euteleostomi</taxon>
        <taxon>Mammalia</taxon>
        <taxon>Eutheria</taxon>
        <taxon>Euarchontoglires</taxon>
        <taxon>Glires</taxon>
        <taxon>Rodentia</taxon>
        <taxon>Castorimorpha</taxon>
        <taxon>Castoridae</taxon>
        <taxon>Castor</taxon>
    </lineage>
</organism>
<gene>
    <name evidence="2" type="primary">Mroh9</name>
</gene>
<dbReference type="Proteomes" id="UP001732720">
    <property type="component" value="Chromosome 11"/>
</dbReference>
<evidence type="ECO:0000313" key="2">
    <source>
        <dbReference type="RefSeq" id="XP_073900885.1"/>
    </source>
</evidence>
<sequence length="858" mass="97877">MTSLKESTTNSLLDTFSELLCHQSMILAMNSSFVDPLLQFESQLGIIESSFKMAFSIPSLDKVKMMGKNDEDIEDLENLYQSILNIYEDTILILVSKDLYKLQILKEMTKWMNEDNLYLQEGVMVIISRVLIFASRKVRGLTSVDAPCLGILAAELSLLCSHKDSLIAQQASLGLYHLLCIAKCQNAAIVITTTMKNFRHGSHNFMTFSERDSLPNTLHQDKVKLTQSVGQILLPSLLTDFVWSLLKKLSEPDYTTASEAAAILNLTLEYYAQKVTMVSKIVDSIYKQLCENSSHIMKQAMLRVITLLTCASPRKVIFQLMDYPVPADNTLKLMWEAAGSEASVAPYVLKTILLILKGKPGEMEETTLEKRQFSLDATNMMPVAASQALCIFLSVSSYKKAVAQFFPQLLMALMLQLFYSSQLRVLPGDSPLYARDALRVLLNCSGLQDVDTALQKKNCWNQFSQALYHHHGVYLIAKTLSDCNFPQFPETLYYLYKMSVEGPRRSEDSIITIIFLTEILNNFFKDPFPEEFLVLFRNWVNDSNPEVSKLSLQKIANMSPVINEIENSCSLLISILDAFLSKEKTVVIRALLTLRRLLSRLDKMTYSSLCTRIASSYCPLMDHSNRGIRSMAIRHFGELLRDMSQYTWMLNHTVLGGLVPLILFLEDKEIIVVKACKYTLEICASQLKWSTSYLLKDENYNFELVVLNICNNLLAFHESFITDLISDTLGFLRSSQAYLRRGAVILIGYLAKLGEHLLLREEIAVMLEVIDRVLRDEDPVIRELAEITRNIFKEIAHKMTSSSIKQSFRRLFKFIYTKRLKPLYNWPKDQTRESTEIKDEKSDKEGLTEDNDEDTEKE</sequence>
<evidence type="ECO:0000313" key="1">
    <source>
        <dbReference type="Proteomes" id="UP001732720"/>
    </source>
</evidence>
<keyword evidence="1" id="KW-1185">Reference proteome</keyword>
<proteinExistence type="predicted"/>